<dbReference type="EMBL" id="CM002875">
    <property type="protein sequence ID" value="KFK29528.1"/>
    <property type="molecule type" value="Genomic_DNA"/>
</dbReference>
<evidence type="ECO:0000256" key="1">
    <source>
        <dbReference type="ARBA" id="ARBA00004123"/>
    </source>
</evidence>
<comment type="similarity">
    <text evidence="8">Belongs to the HSF family. Class A subfamily.</text>
</comment>
<reference evidence="11" key="1">
    <citation type="journal article" date="2015" name="Nat. Plants">
        <title>Genome expansion of Arabis alpina linked with retrotransposition and reduced symmetric DNA methylation.</title>
        <authorList>
            <person name="Willing E.M."/>
            <person name="Rawat V."/>
            <person name="Mandakova T."/>
            <person name="Maumus F."/>
            <person name="James G.V."/>
            <person name="Nordstroem K.J."/>
            <person name="Becker C."/>
            <person name="Warthmann N."/>
            <person name="Chica C."/>
            <person name="Szarzynska B."/>
            <person name="Zytnicki M."/>
            <person name="Albani M.C."/>
            <person name="Kiefer C."/>
            <person name="Bergonzi S."/>
            <person name="Castaings L."/>
            <person name="Mateos J.L."/>
            <person name="Berns M.C."/>
            <person name="Bujdoso N."/>
            <person name="Piofczyk T."/>
            <person name="de Lorenzo L."/>
            <person name="Barrero-Sicilia C."/>
            <person name="Mateos I."/>
            <person name="Piednoel M."/>
            <person name="Hagmann J."/>
            <person name="Chen-Min-Tao R."/>
            <person name="Iglesias-Fernandez R."/>
            <person name="Schuster S.C."/>
            <person name="Alonso-Blanco C."/>
            <person name="Roudier F."/>
            <person name="Carbonero P."/>
            <person name="Paz-Ares J."/>
            <person name="Davis S.J."/>
            <person name="Pecinka A."/>
            <person name="Quesneville H."/>
            <person name="Colot V."/>
            <person name="Lysak M.A."/>
            <person name="Weigel D."/>
            <person name="Coupland G."/>
            <person name="Schneeberger K."/>
        </authorList>
    </citation>
    <scope>NUCLEOTIDE SEQUENCE [LARGE SCALE GENOMIC DNA]</scope>
    <source>
        <strain evidence="11">cv. Pajares</strain>
    </source>
</reference>
<dbReference type="InterPro" id="IPR036390">
    <property type="entry name" value="WH_DNA-bd_sf"/>
</dbReference>
<organism evidence="10 11">
    <name type="scientific">Arabis alpina</name>
    <name type="common">Alpine rock-cress</name>
    <dbReference type="NCBI Taxonomy" id="50452"/>
    <lineage>
        <taxon>Eukaryota</taxon>
        <taxon>Viridiplantae</taxon>
        <taxon>Streptophyta</taxon>
        <taxon>Embryophyta</taxon>
        <taxon>Tracheophyta</taxon>
        <taxon>Spermatophyta</taxon>
        <taxon>Magnoliopsida</taxon>
        <taxon>eudicotyledons</taxon>
        <taxon>Gunneridae</taxon>
        <taxon>Pentapetalae</taxon>
        <taxon>rosids</taxon>
        <taxon>malvids</taxon>
        <taxon>Brassicales</taxon>
        <taxon>Brassicaceae</taxon>
        <taxon>Arabideae</taxon>
        <taxon>Arabis</taxon>
    </lineage>
</organism>
<dbReference type="Pfam" id="PF00447">
    <property type="entry name" value="HSF_DNA-bind"/>
    <property type="match status" value="1"/>
</dbReference>
<dbReference type="GO" id="GO:0006357">
    <property type="term" value="P:regulation of transcription by RNA polymerase II"/>
    <property type="evidence" value="ECO:0007669"/>
    <property type="project" value="TreeGrafter"/>
</dbReference>
<evidence type="ECO:0000256" key="2">
    <source>
        <dbReference type="ARBA" id="ARBA00022553"/>
    </source>
</evidence>
<dbReference type="SUPFAM" id="SSF46785">
    <property type="entry name" value="Winged helix' DNA-binding domain"/>
    <property type="match status" value="1"/>
</dbReference>
<dbReference type="GO" id="GO:0005634">
    <property type="term" value="C:nucleus"/>
    <property type="evidence" value="ECO:0007669"/>
    <property type="project" value="UniProtKB-SubCell"/>
</dbReference>
<keyword evidence="11" id="KW-1185">Reference proteome</keyword>
<dbReference type="PRINTS" id="PR00056">
    <property type="entry name" value="HSFDOMAIN"/>
</dbReference>
<dbReference type="OrthoDB" id="60033at2759"/>
<dbReference type="Proteomes" id="UP000029120">
    <property type="component" value="Chromosome 7"/>
</dbReference>
<dbReference type="GO" id="GO:0003700">
    <property type="term" value="F:DNA-binding transcription factor activity"/>
    <property type="evidence" value="ECO:0007669"/>
    <property type="project" value="InterPro"/>
</dbReference>
<evidence type="ECO:0000256" key="4">
    <source>
        <dbReference type="ARBA" id="ARBA00023016"/>
    </source>
</evidence>
<dbReference type="InterPro" id="IPR000232">
    <property type="entry name" value="HSF_DNA-bd"/>
</dbReference>
<dbReference type="SMART" id="SM00415">
    <property type="entry name" value="HSF"/>
    <property type="match status" value="1"/>
</dbReference>
<gene>
    <name evidence="10" type="ordered locus">AALP_Aa7g146100</name>
</gene>
<dbReference type="InterPro" id="IPR036388">
    <property type="entry name" value="WH-like_DNA-bd_sf"/>
</dbReference>
<dbReference type="PANTHER" id="PTHR10015:SF298">
    <property type="entry name" value="HEAT STRESS TRANSCRIPTION FACTOR A-9"/>
    <property type="match status" value="1"/>
</dbReference>
<dbReference type="PANTHER" id="PTHR10015">
    <property type="entry name" value="HEAT SHOCK TRANSCRIPTION FACTOR"/>
    <property type="match status" value="1"/>
</dbReference>
<dbReference type="OMA" id="HMLSFFA"/>
<keyword evidence="4" id="KW-0346">Stress response</keyword>
<protein>
    <recommendedName>
        <fullName evidence="9">HSF-type DNA-binding domain-containing protein</fullName>
    </recommendedName>
</protein>
<evidence type="ECO:0000256" key="6">
    <source>
        <dbReference type="ARBA" id="ARBA00023163"/>
    </source>
</evidence>
<feature type="domain" description="HSF-type DNA-binding" evidence="9">
    <location>
        <begin position="104"/>
        <end position="128"/>
    </location>
</feature>
<dbReference type="AlphaFoldDB" id="A0A087GI26"/>
<keyword evidence="2" id="KW-0597">Phosphoprotein</keyword>
<sequence length="332" mass="37918">MTAEAETVTVNGEKTVIVDTAVVTTGIGSSCCSTSSDVVETAKPDEVASGVDAVNFNFEMGPTPFLRKTFEIVDDAVTDPVVSWSPTRKSFIIWDSHKFSENLLPKYFKHSNFSSFVRQLNTYGFRKVDSDRWEFANEGFQQGKKHLLKNIKRRSKINSNKDASTTGLGLENETDVESLKKDQSSMRLEILKLKQQQEESHHQMTTVEEKIHRVESKQQHMLSFFAKLAKDQRLVERLMKKRKLKQQRELEAAEFVKKLKLLQDQETQEDLLDVESEIFKEALAMAVTQPDPESDIIMNYENMNTRCQLNADELLGSKTIVDVNGREDSKRI</sequence>
<proteinExistence type="inferred from homology"/>
<keyword evidence="5" id="KW-0238">DNA-binding</keyword>
<name>A0A087GI26_ARAAL</name>
<evidence type="ECO:0000256" key="5">
    <source>
        <dbReference type="ARBA" id="ARBA00023125"/>
    </source>
</evidence>
<evidence type="ECO:0000259" key="9">
    <source>
        <dbReference type="PROSITE" id="PS00434"/>
    </source>
</evidence>
<dbReference type="FunFam" id="1.10.10.10:FF:000057">
    <property type="entry name" value="Heat shock transcription factor 1"/>
    <property type="match status" value="1"/>
</dbReference>
<accession>A0A087GI26</accession>
<evidence type="ECO:0000256" key="8">
    <source>
        <dbReference type="ARBA" id="ARBA00061350"/>
    </source>
</evidence>
<dbReference type="GO" id="GO:0000978">
    <property type="term" value="F:RNA polymerase II cis-regulatory region sequence-specific DNA binding"/>
    <property type="evidence" value="ECO:0007669"/>
    <property type="project" value="TreeGrafter"/>
</dbReference>
<dbReference type="Gene3D" id="1.10.10.10">
    <property type="entry name" value="Winged helix-like DNA-binding domain superfamily/Winged helix DNA-binding domain"/>
    <property type="match status" value="1"/>
</dbReference>
<evidence type="ECO:0000256" key="3">
    <source>
        <dbReference type="ARBA" id="ARBA00023015"/>
    </source>
</evidence>
<keyword evidence="3" id="KW-0805">Transcription regulation</keyword>
<comment type="subcellular location">
    <subcellularLocation>
        <location evidence="1">Nucleus</location>
    </subcellularLocation>
</comment>
<evidence type="ECO:0000313" key="11">
    <source>
        <dbReference type="Proteomes" id="UP000029120"/>
    </source>
</evidence>
<evidence type="ECO:0000256" key="7">
    <source>
        <dbReference type="ARBA" id="ARBA00023242"/>
    </source>
</evidence>
<dbReference type="eggNOG" id="KOG0627">
    <property type="taxonomic scope" value="Eukaryota"/>
</dbReference>
<keyword evidence="7" id="KW-0539">Nucleus</keyword>
<dbReference type="Gramene" id="KFK29528">
    <property type="protein sequence ID" value="KFK29528"/>
    <property type="gene ID" value="AALP_AA7G146100"/>
</dbReference>
<dbReference type="PROSITE" id="PS00434">
    <property type="entry name" value="HSF_DOMAIN"/>
    <property type="match status" value="1"/>
</dbReference>
<evidence type="ECO:0000313" key="10">
    <source>
        <dbReference type="EMBL" id="KFK29528.1"/>
    </source>
</evidence>
<keyword evidence="6" id="KW-0804">Transcription</keyword>
<dbReference type="GO" id="GO:0034605">
    <property type="term" value="P:cellular response to heat"/>
    <property type="evidence" value="ECO:0007669"/>
    <property type="project" value="TreeGrafter"/>
</dbReference>